<feature type="compositionally biased region" description="Basic residues" evidence="3">
    <location>
        <begin position="41"/>
        <end position="54"/>
    </location>
</feature>
<dbReference type="PANTHER" id="PTHR23248:SF9">
    <property type="entry name" value="PHOSPHOLIPID SCRAMBLASE"/>
    <property type="match status" value="1"/>
</dbReference>
<dbReference type="EMBL" id="CAJPIZ010000066">
    <property type="protein sequence ID" value="CAG2100280.1"/>
    <property type="molecule type" value="Genomic_DNA"/>
</dbReference>
<feature type="compositionally biased region" description="Polar residues" evidence="3">
    <location>
        <begin position="436"/>
        <end position="451"/>
    </location>
</feature>
<feature type="region of interest" description="Disordered" evidence="3">
    <location>
        <begin position="81"/>
        <end position="118"/>
    </location>
</feature>
<evidence type="ECO:0000313" key="5">
    <source>
        <dbReference type="EMBL" id="CAD7619850.1"/>
    </source>
</evidence>
<feature type="region of interest" description="Disordered" evidence="3">
    <location>
        <begin position="192"/>
        <end position="212"/>
    </location>
</feature>
<organism evidence="5">
    <name type="scientific">Medioppia subpectinata</name>
    <dbReference type="NCBI Taxonomy" id="1979941"/>
    <lineage>
        <taxon>Eukaryota</taxon>
        <taxon>Metazoa</taxon>
        <taxon>Ecdysozoa</taxon>
        <taxon>Arthropoda</taxon>
        <taxon>Chelicerata</taxon>
        <taxon>Arachnida</taxon>
        <taxon>Acari</taxon>
        <taxon>Acariformes</taxon>
        <taxon>Sarcoptiformes</taxon>
        <taxon>Oribatida</taxon>
        <taxon>Brachypylina</taxon>
        <taxon>Oppioidea</taxon>
        <taxon>Oppiidae</taxon>
        <taxon>Medioppia</taxon>
    </lineage>
</organism>
<dbReference type="PANTHER" id="PTHR23248">
    <property type="entry name" value="PHOSPHOLIPID SCRAMBLASE-RELATED"/>
    <property type="match status" value="1"/>
</dbReference>
<evidence type="ECO:0000256" key="3">
    <source>
        <dbReference type="SAM" id="MobiDB-lite"/>
    </source>
</evidence>
<dbReference type="GO" id="GO:0017128">
    <property type="term" value="F:phospholipid scramblase activity"/>
    <property type="evidence" value="ECO:0007669"/>
    <property type="project" value="InterPro"/>
</dbReference>
<dbReference type="EMBL" id="OC854641">
    <property type="protein sequence ID" value="CAD7619850.1"/>
    <property type="molecule type" value="Genomic_DNA"/>
</dbReference>
<feature type="region of interest" description="Disordered" evidence="3">
    <location>
        <begin position="425"/>
        <end position="455"/>
    </location>
</feature>
<keyword evidence="6" id="KW-1185">Reference proteome</keyword>
<feature type="DNA-binding region" description="HMG box" evidence="2">
    <location>
        <begin position="1"/>
        <end position="40"/>
    </location>
</feature>
<gene>
    <name evidence="5" type="ORF">OSB1V03_LOCUS348</name>
</gene>
<feature type="domain" description="HMG box" evidence="4">
    <location>
        <begin position="1"/>
        <end position="40"/>
    </location>
</feature>
<dbReference type="Pfam" id="PF00505">
    <property type="entry name" value="HMG_box"/>
    <property type="match status" value="1"/>
</dbReference>
<keyword evidence="2" id="KW-0539">Nucleus</keyword>
<accession>A0A7R9KCV0</accession>
<name>A0A7R9KCV0_9ACAR</name>
<feature type="compositionally biased region" description="Polar residues" evidence="3">
    <location>
        <begin position="327"/>
        <end position="342"/>
    </location>
</feature>
<feature type="region of interest" description="Disordered" evidence="3">
    <location>
        <begin position="33"/>
        <end position="59"/>
    </location>
</feature>
<evidence type="ECO:0000256" key="2">
    <source>
        <dbReference type="PROSITE-ProRule" id="PRU00267"/>
    </source>
</evidence>
<feature type="region of interest" description="Disordered" evidence="3">
    <location>
        <begin position="327"/>
        <end position="362"/>
    </location>
</feature>
<dbReference type="GO" id="GO:0003677">
    <property type="term" value="F:DNA binding"/>
    <property type="evidence" value="ECO:0007669"/>
    <property type="project" value="UniProtKB-UniRule"/>
</dbReference>
<evidence type="ECO:0000313" key="6">
    <source>
        <dbReference type="Proteomes" id="UP000759131"/>
    </source>
</evidence>
<evidence type="ECO:0000259" key="4">
    <source>
        <dbReference type="PROSITE" id="PS50118"/>
    </source>
</evidence>
<comment type="similarity">
    <text evidence="1">Belongs to the phospholipid scramblase family.</text>
</comment>
<feature type="compositionally biased region" description="Low complexity" evidence="3">
    <location>
        <begin position="91"/>
        <end position="101"/>
    </location>
</feature>
<dbReference type="Gene3D" id="1.10.30.10">
    <property type="entry name" value="High mobility group box domain"/>
    <property type="match status" value="1"/>
</dbReference>
<dbReference type="PROSITE" id="PS50118">
    <property type="entry name" value="HMG_BOX_2"/>
    <property type="match status" value="1"/>
</dbReference>
<dbReference type="InterPro" id="IPR009071">
    <property type="entry name" value="HMG_box_dom"/>
</dbReference>
<dbReference type="AlphaFoldDB" id="A0A7R9KCV0"/>
<feature type="compositionally biased region" description="Polar residues" evidence="3">
    <location>
        <begin position="109"/>
        <end position="118"/>
    </location>
</feature>
<reference evidence="5" key="1">
    <citation type="submission" date="2020-11" db="EMBL/GenBank/DDBJ databases">
        <authorList>
            <person name="Tran Van P."/>
        </authorList>
    </citation>
    <scope>NUCLEOTIDE SEQUENCE</scope>
</reference>
<dbReference type="GO" id="GO:0005634">
    <property type="term" value="C:nucleus"/>
    <property type="evidence" value="ECO:0007669"/>
    <property type="project" value="UniProtKB-UniRule"/>
</dbReference>
<dbReference type="OrthoDB" id="6247875at2759"/>
<dbReference type="Proteomes" id="UP000759131">
    <property type="component" value="Unassembled WGS sequence"/>
</dbReference>
<dbReference type="InterPro" id="IPR005552">
    <property type="entry name" value="Scramblase"/>
</dbReference>
<protein>
    <recommendedName>
        <fullName evidence="4">HMG box domain-containing protein</fullName>
    </recommendedName>
</protein>
<sequence length="719" mass="81756">MPFHNPSKKWKALTPQERRPYVEEAERLRVQHMQDYPNYKYRPRRRKHGKRSQRGGRTQVHSEGMHINDNMALMAMYGSQANTHGGHNMDNPDNSSISSPSLEYCGVQTPESSPHGSPFNNTIGESLMRNNRILDSFRCANNNPNSGAIAFNQHQNNHNNHSNAVMYSRDEANLSLTKDMAIGAELRNEFGNMPQTSALNDSIRSLPTPEMSPVESHEKEMQSHQIHYHNHIHNTPSQQQLLSYPTNMSNISRPLSIQTDSTQSHAMFGQQMAHNKSSAPLSHLMSRFDSDSSFLRHLSPPFRHRMPSHMSNGMADTHNNIPHEYSSRSMLQHQLEQPSGQSRAVPPNWPQSQTQHIPNYSRDSRQYSYEFDIKPELKPNVEMINIENNSVESHPNYNYNYMTVPSHMNDSLLLESLSQNNDLDNLLINNSHHSSEPNPQSSQCEPQTNKLSDCHPHHHLNHSFLVMNSTEPPKAQTQAATQGVAQIPQMLLNPMLGLQTPNIAIPINCPPGLEYLLSLDQLVIKQQIQIVEVFTSFEANNRYDIQNTLGQNVLFAAEETHCMTRNCCRNRPFEIRVVNIGQQEVMHLSRPLRVDDCCCFCCLHVMRVESPPGNIIGQVIQDCHCLRPIFHIENGSGVTVLRIVGPICTASICCNDIKFDILAKDTNLKVGQIIKKYGFFRDMMTNADIFGVQFPMDLDVRVKALLLAATFLIDFMYFE</sequence>
<feature type="compositionally biased region" description="Polar residues" evidence="3">
    <location>
        <begin position="193"/>
        <end position="205"/>
    </location>
</feature>
<dbReference type="Pfam" id="PF03803">
    <property type="entry name" value="Scramblase"/>
    <property type="match status" value="1"/>
</dbReference>
<evidence type="ECO:0000256" key="1">
    <source>
        <dbReference type="ARBA" id="ARBA00005350"/>
    </source>
</evidence>
<keyword evidence="2" id="KW-0238">DNA-binding</keyword>
<proteinExistence type="inferred from homology"/>
<dbReference type="InterPro" id="IPR036910">
    <property type="entry name" value="HMG_box_dom_sf"/>
</dbReference>
<dbReference type="GO" id="GO:0005886">
    <property type="term" value="C:plasma membrane"/>
    <property type="evidence" value="ECO:0007669"/>
    <property type="project" value="TreeGrafter"/>
</dbReference>
<dbReference type="SUPFAM" id="SSF47095">
    <property type="entry name" value="HMG-box"/>
    <property type="match status" value="1"/>
</dbReference>